<evidence type="ECO:0000313" key="1">
    <source>
        <dbReference type="EMBL" id="SCY61029.1"/>
    </source>
</evidence>
<dbReference type="EMBL" id="FMUN01000008">
    <property type="protein sequence ID" value="SCY61029.1"/>
    <property type="molecule type" value="Genomic_DNA"/>
</dbReference>
<gene>
    <name evidence="1" type="ORF">SAMN05661077_2671</name>
</gene>
<reference evidence="2" key="1">
    <citation type="submission" date="2016-10" db="EMBL/GenBank/DDBJ databases">
        <authorList>
            <person name="Varghese N."/>
        </authorList>
    </citation>
    <scope>NUCLEOTIDE SEQUENCE [LARGE SCALE GENOMIC DNA]</scope>
    <source>
        <strain evidence="2">HL 19</strain>
    </source>
</reference>
<dbReference type="STRING" id="381306.AN478_06540"/>
<dbReference type="Proteomes" id="UP000183104">
    <property type="component" value="Unassembled WGS sequence"/>
</dbReference>
<protein>
    <submittedName>
        <fullName evidence="1">Uncharacterized protein</fullName>
    </submittedName>
</protein>
<evidence type="ECO:0000313" key="2">
    <source>
        <dbReference type="Proteomes" id="UP000183104"/>
    </source>
</evidence>
<sequence length="125" mass="13633">MKLDPGGRRPPSEAGGAFLAQPSAPLWKRVPARDPEGRPLADFMMIIPGLRDRPEPALRATVAEIEAVFAAYRPVVVFADLNLRLNLLWVSLRPAPGMCLEVAAAIKSRVPEALLVANRREAMGR</sequence>
<dbReference type="AlphaFoldDB" id="A0A0P9C5V2"/>
<proteinExistence type="predicted"/>
<accession>A0A0P9C5V2</accession>
<keyword evidence="2" id="KW-1185">Reference proteome</keyword>
<name>A0A0P9C5V2_9GAMM</name>
<organism evidence="1 2">
    <name type="scientific">Thiohalorhabdus denitrificans</name>
    <dbReference type="NCBI Taxonomy" id="381306"/>
    <lineage>
        <taxon>Bacteria</taxon>
        <taxon>Pseudomonadati</taxon>
        <taxon>Pseudomonadota</taxon>
        <taxon>Gammaproteobacteria</taxon>
        <taxon>Thiohalorhabdales</taxon>
        <taxon>Thiohalorhabdaceae</taxon>
        <taxon>Thiohalorhabdus</taxon>
    </lineage>
</organism>
<dbReference type="OrthoDB" id="5296715at2"/>
<dbReference type="RefSeq" id="WP_054965815.1">
    <property type="nucleotide sequence ID" value="NZ_FMUN01000008.1"/>
</dbReference>